<protein>
    <submittedName>
        <fullName evidence="3">G-protein coupled receptors family 1 profile domain-containing protein</fullName>
    </submittedName>
</protein>
<feature type="transmembrane region" description="Helical" evidence="1">
    <location>
        <begin position="259"/>
        <end position="281"/>
    </location>
</feature>
<dbReference type="WBParaSite" id="Pan_g11488.t1">
    <property type="protein sequence ID" value="Pan_g11488.t1"/>
    <property type="gene ID" value="Pan_g11488"/>
</dbReference>
<dbReference type="Proteomes" id="UP000492821">
    <property type="component" value="Unassembled WGS sequence"/>
</dbReference>
<evidence type="ECO:0000256" key="1">
    <source>
        <dbReference type="SAM" id="Phobius"/>
    </source>
</evidence>
<accession>A0A7E4UQ71</accession>
<reference evidence="2" key="1">
    <citation type="journal article" date="2013" name="Genetics">
        <title>The draft genome and transcriptome of Panagrellus redivivus are shaped by the harsh demands of a free-living lifestyle.</title>
        <authorList>
            <person name="Srinivasan J."/>
            <person name="Dillman A.R."/>
            <person name="Macchietto M.G."/>
            <person name="Heikkinen L."/>
            <person name="Lakso M."/>
            <person name="Fracchia K.M."/>
            <person name="Antoshechkin I."/>
            <person name="Mortazavi A."/>
            <person name="Wong G."/>
            <person name="Sternberg P.W."/>
        </authorList>
    </citation>
    <scope>NUCLEOTIDE SEQUENCE [LARGE SCALE GENOMIC DNA]</scope>
    <source>
        <strain evidence="2">MT8872</strain>
    </source>
</reference>
<keyword evidence="1" id="KW-0812">Transmembrane</keyword>
<evidence type="ECO:0000313" key="2">
    <source>
        <dbReference type="Proteomes" id="UP000492821"/>
    </source>
</evidence>
<feature type="transmembrane region" description="Helical" evidence="1">
    <location>
        <begin position="154"/>
        <end position="175"/>
    </location>
</feature>
<feature type="transmembrane region" description="Helical" evidence="1">
    <location>
        <begin position="31"/>
        <end position="49"/>
    </location>
</feature>
<keyword evidence="1" id="KW-0472">Membrane</keyword>
<dbReference type="PANTHER" id="PTHR46561">
    <property type="entry name" value="SERPENTINE RECEPTOR, CLASS AB (CLASS A-LIKE)-RELATED"/>
    <property type="match status" value="1"/>
</dbReference>
<dbReference type="PANTHER" id="PTHR46561:SF11">
    <property type="entry name" value="SERPENTINE RECEPTOR CLASS ALPHA_BETA-14"/>
    <property type="match status" value="1"/>
</dbReference>
<feature type="transmembrane region" description="Helical" evidence="1">
    <location>
        <begin position="196"/>
        <end position="222"/>
    </location>
</feature>
<name>A0A7E4UQ71_PANRE</name>
<organism evidence="2 3">
    <name type="scientific">Panagrellus redivivus</name>
    <name type="common">Microworm</name>
    <dbReference type="NCBI Taxonomy" id="6233"/>
    <lineage>
        <taxon>Eukaryota</taxon>
        <taxon>Metazoa</taxon>
        <taxon>Ecdysozoa</taxon>
        <taxon>Nematoda</taxon>
        <taxon>Chromadorea</taxon>
        <taxon>Rhabditida</taxon>
        <taxon>Tylenchina</taxon>
        <taxon>Panagrolaimomorpha</taxon>
        <taxon>Panagrolaimoidea</taxon>
        <taxon>Panagrolaimidae</taxon>
        <taxon>Panagrellus</taxon>
    </lineage>
</organism>
<feature type="transmembrane region" description="Helical" evidence="1">
    <location>
        <begin position="108"/>
        <end position="134"/>
    </location>
</feature>
<feature type="transmembrane region" description="Helical" evidence="1">
    <location>
        <begin position="61"/>
        <end position="87"/>
    </location>
</feature>
<keyword evidence="1" id="KW-1133">Transmembrane helix</keyword>
<sequence>MFSFGEPDAILDGFDRLVICARIADSRLYKCILIFKLVMSVAGLLLLYYEYHKKKKLQCIIHPNVLIILNCIRAFCAMLLITYIVIHGNDLYRYSKTVIIITERMNKAYVFAVLRMFASVATVGILISLAILAVEQILSTLSLSDYENVARPRFILFITMSLTIIASCIAFCLMFTDTAFNADQIISSTANSRNGLGYRLFLIFDLSLAFIVFCLCIIIKAWNTHLFINVRRKILCSAQQRHQLSIKFQINENLKIAKLFIPISFFTFLLYVINIFGTWAANQFIRDTVLRLCVNELVFLHSWSAHVFALCGLYQMGELPFIHSYTVRNGSEIVTMESTKQFHDRQKAMFEGPSDLPLLTHVPHTSLWPFPWICTFQQSRTQSPSTVQSFRV</sequence>
<keyword evidence="2" id="KW-1185">Reference proteome</keyword>
<reference evidence="3" key="2">
    <citation type="submission" date="2020-10" db="UniProtKB">
        <authorList>
            <consortium name="WormBaseParasite"/>
        </authorList>
    </citation>
    <scope>IDENTIFICATION</scope>
</reference>
<proteinExistence type="predicted"/>
<evidence type="ECO:0000313" key="3">
    <source>
        <dbReference type="WBParaSite" id="Pan_g11488.t1"/>
    </source>
</evidence>
<dbReference type="AlphaFoldDB" id="A0A7E4UQ71"/>
<dbReference type="InterPro" id="IPR053286">
    <property type="entry name" value="Nematode_rcpt-like_srab"/>
</dbReference>